<keyword evidence="1" id="KW-0812">Transmembrane</keyword>
<keyword evidence="3" id="KW-1185">Reference proteome</keyword>
<comment type="caution">
    <text evidence="2">The sequence shown here is derived from an EMBL/GenBank/DDBJ whole genome shotgun (WGS) entry which is preliminary data.</text>
</comment>
<organism evidence="2 3">
    <name type="scientific">Stephania cephalantha</name>
    <dbReference type="NCBI Taxonomy" id="152367"/>
    <lineage>
        <taxon>Eukaryota</taxon>
        <taxon>Viridiplantae</taxon>
        <taxon>Streptophyta</taxon>
        <taxon>Embryophyta</taxon>
        <taxon>Tracheophyta</taxon>
        <taxon>Spermatophyta</taxon>
        <taxon>Magnoliopsida</taxon>
        <taxon>Ranunculales</taxon>
        <taxon>Menispermaceae</taxon>
        <taxon>Menispermoideae</taxon>
        <taxon>Cissampelideae</taxon>
        <taxon>Stephania</taxon>
    </lineage>
</organism>
<dbReference type="Proteomes" id="UP001419268">
    <property type="component" value="Unassembled WGS sequence"/>
</dbReference>
<reference evidence="2 3" key="1">
    <citation type="submission" date="2024-01" db="EMBL/GenBank/DDBJ databases">
        <title>Genome assemblies of Stephania.</title>
        <authorList>
            <person name="Yang L."/>
        </authorList>
    </citation>
    <scope>NUCLEOTIDE SEQUENCE [LARGE SCALE GENOMIC DNA]</scope>
    <source>
        <strain evidence="2">JXDWG</strain>
        <tissue evidence="2">Leaf</tissue>
    </source>
</reference>
<proteinExistence type="predicted"/>
<accession>A0AAP0I2P5</accession>
<dbReference type="AlphaFoldDB" id="A0AAP0I2P5"/>
<evidence type="ECO:0000313" key="3">
    <source>
        <dbReference type="Proteomes" id="UP001419268"/>
    </source>
</evidence>
<name>A0AAP0I2P5_9MAGN</name>
<dbReference type="EMBL" id="JBBNAG010000009">
    <property type="protein sequence ID" value="KAK9106155.1"/>
    <property type="molecule type" value="Genomic_DNA"/>
</dbReference>
<evidence type="ECO:0000313" key="2">
    <source>
        <dbReference type="EMBL" id="KAK9106155.1"/>
    </source>
</evidence>
<feature type="transmembrane region" description="Helical" evidence="1">
    <location>
        <begin position="22"/>
        <end position="43"/>
    </location>
</feature>
<keyword evidence="1" id="KW-1133">Transmembrane helix</keyword>
<gene>
    <name evidence="2" type="ORF">Scep_022999</name>
</gene>
<protein>
    <submittedName>
        <fullName evidence="2">Uncharacterized protein</fullName>
    </submittedName>
</protein>
<sequence>MYKNYTIRLDDEQPLMPSSLDFWWWLYFKLMAMIYIFLGLAFLDFIPQVFHKLIFENLQQRVSMLLLIKWCTIHRLCESRACDIQEARSIFS</sequence>
<evidence type="ECO:0000256" key="1">
    <source>
        <dbReference type="SAM" id="Phobius"/>
    </source>
</evidence>
<keyword evidence="1" id="KW-0472">Membrane</keyword>